<dbReference type="Proteomes" id="UP000587070">
    <property type="component" value="Unassembled WGS sequence"/>
</dbReference>
<dbReference type="EMBL" id="JACIGE010000011">
    <property type="protein sequence ID" value="MBB4248435.1"/>
    <property type="molecule type" value="Genomic_DNA"/>
</dbReference>
<dbReference type="Pfam" id="PF00589">
    <property type="entry name" value="Phage_integrase"/>
    <property type="match status" value="1"/>
</dbReference>
<protein>
    <submittedName>
        <fullName evidence="6">Integrase</fullName>
    </submittedName>
</protein>
<dbReference type="AlphaFoldDB" id="A0A840G996"/>
<evidence type="ECO:0000313" key="7">
    <source>
        <dbReference type="Proteomes" id="UP000587070"/>
    </source>
</evidence>
<dbReference type="GO" id="GO:0015074">
    <property type="term" value="P:DNA integration"/>
    <property type="evidence" value="ECO:0007669"/>
    <property type="project" value="UniProtKB-KW"/>
</dbReference>
<dbReference type="Gene3D" id="1.10.443.10">
    <property type="entry name" value="Intergrase catalytic core"/>
    <property type="match status" value="1"/>
</dbReference>
<evidence type="ECO:0000256" key="4">
    <source>
        <dbReference type="ARBA" id="ARBA00023172"/>
    </source>
</evidence>
<keyword evidence="4" id="KW-0233">DNA recombination</keyword>
<evidence type="ECO:0000256" key="3">
    <source>
        <dbReference type="ARBA" id="ARBA00023125"/>
    </source>
</evidence>
<dbReference type="InterPro" id="IPR050090">
    <property type="entry name" value="Tyrosine_recombinase_XerCD"/>
</dbReference>
<dbReference type="InterPro" id="IPR010998">
    <property type="entry name" value="Integrase_recombinase_N"/>
</dbReference>
<gene>
    <name evidence="6" type="ORF">GGD90_002827</name>
</gene>
<comment type="caution">
    <text evidence="6">The sequence shown here is derived from an EMBL/GenBank/DDBJ whole genome shotgun (WGS) entry which is preliminary data.</text>
</comment>
<dbReference type="InterPro" id="IPR011010">
    <property type="entry name" value="DNA_brk_join_enz"/>
</dbReference>
<name>A0A840G996_RHOTE</name>
<dbReference type="PROSITE" id="PS51898">
    <property type="entry name" value="TYR_RECOMBINASE"/>
    <property type="match status" value="1"/>
</dbReference>
<comment type="similarity">
    <text evidence="1">Belongs to the 'phage' integrase family.</text>
</comment>
<dbReference type="GO" id="GO:0003677">
    <property type="term" value="F:DNA binding"/>
    <property type="evidence" value="ECO:0007669"/>
    <property type="project" value="UniProtKB-KW"/>
</dbReference>
<dbReference type="PANTHER" id="PTHR30349">
    <property type="entry name" value="PHAGE INTEGRASE-RELATED"/>
    <property type="match status" value="1"/>
</dbReference>
<evidence type="ECO:0000259" key="5">
    <source>
        <dbReference type="PROSITE" id="PS51898"/>
    </source>
</evidence>
<accession>A0A840G996</accession>
<reference evidence="6 7" key="1">
    <citation type="submission" date="2020-08" db="EMBL/GenBank/DDBJ databases">
        <title>Genome sequencing of Purple Non-Sulfur Bacteria from various extreme environments.</title>
        <authorList>
            <person name="Mayer M."/>
        </authorList>
    </citation>
    <scope>NUCLEOTIDE SEQUENCE [LARGE SCALE GENOMIC DNA]</scope>
    <source>
        <strain evidence="6 7">2761</strain>
    </source>
</reference>
<keyword evidence="2" id="KW-0229">DNA integration</keyword>
<dbReference type="SUPFAM" id="SSF56349">
    <property type="entry name" value="DNA breaking-rejoining enzymes"/>
    <property type="match status" value="1"/>
</dbReference>
<dbReference type="CDD" id="cd00796">
    <property type="entry name" value="INT_Rci_Hp1_C"/>
    <property type="match status" value="1"/>
</dbReference>
<proteinExistence type="inferred from homology"/>
<evidence type="ECO:0000256" key="2">
    <source>
        <dbReference type="ARBA" id="ARBA00022908"/>
    </source>
</evidence>
<dbReference type="OrthoDB" id="662444at2"/>
<sequence length="363" mass="41844">MAIYRQKESSLWWIDITIGGRRVRQSTGTADRTRAQEYHDRLKVQCWEQQRLGAKPRYTWREAVVRYLRESAGKASLENDRHALRWLDPHLGEKTLDQVDKAMVEQITAERAKPYVRVYKSGQKRECKPGVDTVNRFLTTLRALLNKARDEWEWIERAPKVKALKGAKSRVRWISRTEADKLLAELPAHLAAMAEFTLQTGLRRANVTHLQWSQVDLARRTAWVLGENVKNRKALAVPLSNKAVEVLEEWGGKDTRWVFPKAGRPVHQTSTKAWFDALKRAGIADFCWHDLRHTWASWHVQNGTPLHVLQELGRWSSLKMVQRYAHLSGEHLRAWVDQPALLAVQKAEPVQAVSDGEQVIVSP</sequence>
<dbReference type="Gene3D" id="1.10.150.130">
    <property type="match status" value="1"/>
</dbReference>
<dbReference type="RefSeq" id="WP_153116410.1">
    <property type="nucleotide sequence ID" value="NZ_JACIGE010000011.1"/>
</dbReference>
<feature type="domain" description="Tyr recombinase" evidence="5">
    <location>
        <begin position="169"/>
        <end position="337"/>
    </location>
</feature>
<keyword evidence="7" id="KW-1185">Reference proteome</keyword>
<dbReference type="InterPro" id="IPR013762">
    <property type="entry name" value="Integrase-like_cat_sf"/>
</dbReference>
<dbReference type="PANTHER" id="PTHR30349:SF64">
    <property type="entry name" value="PROPHAGE INTEGRASE INTD-RELATED"/>
    <property type="match status" value="1"/>
</dbReference>
<dbReference type="InterPro" id="IPR002104">
    <property type="entry name" value="Integrase_catalytic"/>
</dbReference>
<keyword evidence="3" id="KW-0238">DNA-binding</keyword>
<organism evidence="6 7">
    <name type="scientific">Rhodocyclus tenuis</name>
    <name type="common">Rhodospirillum tenue</name>
    <dbReference type="NCBI Taxonomy" id="1066"/>
    <lineage>
        <taxon>Bacteria</taxon>
        <taxon>Pseudomonadati</taxon>
        <taxon>Pseudomonadota</taxon>
        <taxon>Betaproteobacteria</taxon>
        <taxon>Rhodocyclales</taxon>
        <taxon>Rhodocyclaceae</taxon>
        <taxon>Rhodocyclus</taxon>
    </lineage>
</organism>
<evidence type="ECO:0000256" key="1">
    <source>
        <dbReference type="ARBA" id="ARBA00008857"/>
    </source>
</evidence>
<dbReference type="GO" id="GO:0006310">
    <property type="term" value="P:DNA recombination"/>
    <property type="evidence" value="ECO:0007669"/>
    <property type="project" value="UniProtKB-KW"/>
</dbReference>
<evidence type="ECO:0000313" key="6">
    <source>
        <dbReference type="EMBL" id="MBB4248435.1"/>
    </source>
</evidence>